<dbReference type="EMBL" id="CP002689">
    <property type="protein sequence ID" value="AEE13650.1"/>
    <property type="molecule type" value="Genomic_DNA"/>
</dbReference>
<dbReference type="Pfam" id="PF18347">
    <property type="entry name" value="DUF5606"/>
    <property type="match status" value="1"/>
</dbReference>
<dbReference type="HOGENOM" id="CLU_118060_1_0_10"/>
<dbReference type="InterPro" id="IPR049281">
    <property type="entry name" value="BVU_3817-like_C_sf"/>
</dbReference>
<evidence type="ECO:0000313" key="4">
    <source>
        <dbReference type="Proteomes" id="UP000006545"/>
    </source>
</evidence>
<evidence type="ECO:0000259" key="2">
    <source>
        <dbReference type="Pfam" id="PF21186"/>
    </source>
</evidence>
<dbReference type="STRING" id="879243.Poras_1719"/>
<dbReference type="Proteomes" id="UP000006545">
    <property type="component" value="Chromosome"/>
</dbReference>
<accession>F4KJM8</accession>
<dbReference type="Gene3D" id="2.30.30.730">
    <property type="match status" value="1"/>
</dbReference>
<name>F4KJM8_PORAD</name>
<keyword evidence="4" id="KW-1185">Reference proteome</keyword>
<reference evidence="4" key="1">
    <citation type="submission" date="2011-04" db="EMBL/GenBank/DDBJ databases">
        <title>The complete genome of Porphyromonas asaccharolytica DSM 20707.</title>
        <authorList>
            <person name="Lucas S."/>
            <person name="Han J."/>
            <person name="Lapidus A."/>
            <person name="Bruce D."/>
            <person name="Goodwin L."/>
            <person name="Pitluck S."/>
            <person name="Peters L."/>
            <person name="Kyrpides N."/>
            <person name="Mavromatis K."/>
            <person name="Ivanova N."/>
            <person name="Ovchinnikova G."/>
            <person name="Pagani I."/>
            <person name="Lu M."/>
            <person name="Detter J.C."/>
            <person name="Tapia R."/>
            <person name="Han C."/>
            <person name="Land M."/>
            <person name="Hauser L."/>
            <person name="Markowitz V."/>
            <person name="Cheng J.-F."/>
            <person name="Hugenholtz P."/>
            <person name="Woyke T."/>
            <person name="Wu D."/>
            <person name="Gronow S."/>
            <person name="Wellnitz S."/>
            <person name="Brambilla E."/>
            <person name="Klenk H.-P."/>
            <person name="Eisen J.A."/>
        </authorList>
    </citation>
    <scope>NUCLEOTIDE SEQUENCE [LARGE SCALE GENOMIC DNA]</scope>
    <source>
        <strain evidence="4">ATCC 25260 / DSM 20707 / VPI 4198</strain>
    </source>
</reference>
<dbReference type="InterPro" id="IPR041218">
    <property type="entry name" value="DUF5606"/>
</dbReference>
<dbReference type="eggNOG" id="ENOG502ZPSM">
    <property type="taxonomic scope" value="Bacteria"/>
</dbReference>
<organism evidence="3 4">
    <name type="scientific">Porphyromonas asaccharolytica (strain ATCC 25260 / DSM 20707 / BCRC 10618 / CCUG 7834 / JCM 6326 / LMG 13178 / VPI 4198 / B440)</name>
    <name type="common">Bacteroides asaccharolyticus</name>
    <dbReference type="NCBI Taxonomy" id="879243"/>
    <lineage>
        <taxon>Bacteria</taxon>
        <taxon>Pseudomonadati</taxon>
        <taxon>Bacteroidota</taxon>
        <taxon>Bacteroidia</taxon>
        <taxon>Bacteroidales</taxon>
        <taxon>Porphyromonadaceae</taxon>
        <taxon>Porphyromonas</taxon>
    </lineage>
</organism>
<dbReference type="Pfam" id="PF21186">
    <property type="entry name" value="DUF6852"/>
    <property type="match status" value="1"/>
</dbReference>
<dbReference type="RefSeq" id="WP_004331076.1">
    <property type="nucleotide sequence ID" value="NC_015501.1"/>
</dbReference>
<dbReference type="InterPro" id="IPR049280">
    <property type="entry name" value="DUF6852"/>
</dbReference>
<evidence type="ECO:0000313" key="3">
    <source>
        <dbReference type="EMBL" id="AEE13650.1"/>
    </source>
</evidence>
<proteinExistence type="predicted"/>
<dbReference type="AlphaFoldDB" id="F4KJM8"/>
<sequence length="143" mass="16343">MLKEILSISGKPGLFKLLTHTKNSIIVEDLETKRRIPAYASDRVVSLGDISIYTTTEEAPLREILQTLLDKYEGKPVDLKGVSGKEAYFDLFAEVLPEYDRQRVHDNDIKKIFRWYNILVETGHTDFSEPAPEETSEEAPTEE</sequence>
<feature type="domain" description="DUF5606" evidence="1">
    <location>
        <begin position="2"/>
        <end position="47"/>
    </location>
</feature>
<gene>
    <name evidence="3" type="ordered locus">Poras_1719</name>
</gene>
<protein>
    <submittedName>
        <fullName evidence="3">Uncharacterized protein</fullName>
    </submittedName>
</protein>
<evidence type="ECO:0000259" key="1">
    <source>
        <dbReference type="Pfam" id="PF18347"/>
    </source>
</evidence>
<dbReference type="OrthoDB" id="675198at2"/>
<feature type="domain" description="DUF6852" evidence="2">
    <location>
        <begin position="50"/>
        <end position="119"/>
    </location>
</feature>
<dbReference type="Gene3D" id="1.10.10.1650">
    <property type="match status" value="1"/>
</dbReference>
<dbReference type="KEGG" id="pah:Poras_1719"/>
<dbReference type="InterPro" id="IPR049282">
    <property type="entry name" value="BVU_3817_N_sf"/>
</dbReference>